<evidence type="ECO:0000313" key="2">
    <source>
        <dbReference type="EMBL" id="KAJ6845926.1"/>
    </source>
</evidence>
<proteinExistence type="predicted"/>
<feature type="compositionally biased region" description="Basic and acidic residues" evidence="1">
    <location>
        <begin position="53"/>
        <end position="63"/>
    </location>
</feature>
<feature type="region of interest" description="Disordered" evidence="1">
    <location>
        <begin position="49"/>
        <end position="118"/>
    </location>
</feature>
<evidence type="ECO:0000313" key="3">
    <source>
        <dbReference type="EMBL" id="KAJ6850127.1"/>
    </source>
</evidence>
<dbReference type="EMBL" id="JANAVB010005600">
    <property type="protein sequence ID" value="KAJ6845926.1"/>
    <property type="molecule type" value="Genomic_DNA"/>
</dbReference>
<keyword evidence="4" id="KW-1185">Reference proteome</keyword>
<gene>
    <name evidence="3" type="ORF">M6B38_265975</name>
    <name evidence="2" type="ORF">M6B38_279930</name>
</gene>
<feature type="compositionally biased region" description="Low complexity" evidence="1">
    <location>
        <begin position="79"/>
        <end position="88"/>
    </location>
</feature>
<evidence type="ECO:0000256" key="1">
    <source>
        <dbReference type="SAM" id="MobiDB-lite"/>
    </source>
</evidence>
<name>A0AAX6HY12_IRIPA</name>
<dbReference type="Proteomes" id="UP001140949">
    <property type="component" value="Unassembled WGS sequence"/>
</dbReference>
<dbReference type="EMBL" id="JANAVB010003200">
    <property type="protein sequence ID" value="KAJ6850127.1"/>
    <property type="molecule type" value="Genomic_DNA"/>
</dbReference>
<dbReference type="AlphaFoldDB" id="A0AAX6HY12"/>
<reference evidence="2" key="2">
    <citation type="submission" date="2023-04" db="EMBL/GenBank/DDBJ databases">
        <authorList>
            <person name="Bruccoleri R.E."/>
            <person name="Oakeley E.J."/>
            <person name="Faust A.-M."/>
            <person name="Dessus-Babus S."/>
            <person name="Altorfer M."/>
            <person name="Burckhardt D."/>
            <person name="Oertli M."/>
            <person name="Naumann U."/>
            <person name="Petersen F."/>
            <person name="Wong J."/>
        </authorList>
    </citation>
    <scope>NUCLEOTIDE SEQUENCE</scope>
    <source>
        <strain evidence="2">GSM-AAB239-AS_SAM_17_03QT</strain>
        <tissue evidence="2">Leaf</tissue>
    </source>
</reference>
<comment type="caution">
    <text evidence="2">The sequence shown here is derived from an EMBL/GenBank/DDBJ whole genome shotgun (WGS) entry which is preliminary data.</text>
</comment>
<sequence>MARILFIATRAEISSPIDGGTILPGDNSGLFPRRLSLCSKAITPMSVFPSAAHHGDVRPDLRRSGPSPATIRRDPPRFLRLSLHSSSSTDLRFRRPIRSPRRGSTSSSSIDHSISGID</sequence>
<feature type="compositionally biased region" description="Low complexity" evidence="1">
    <location>
        <begin position="102"/>
        <end position="118"/>
    </location>
</feature>
<organism evidence="2 4">
    <name type="scientific">Iris pallida</name>
    <name type="common">Sweet iris</name>
    <dbReference type="NCBI Taxonomy" id="29817"/>
    <lineage>
        <taxon>Eukaryota</taxon>
        <taxon>Viridiplantae</taxon>
        <taxon>Streptophyta</taxon>
        <taxon>Embryophyta</taxon>
        <taxon>Tracheophyta</taxon>
        <taxon>Spermatophyta</taxon>
        <taxon>Magnoliopsida</taxon>
        <taxon>Liliopsida</taxon>
        <taxon>Asparagales</taxon>
        <taxon>Iridaceae</taxon>
        <taxon>Iridoideae</taxon>
        <taxon>Irideae</taxon>
        <taxon>Iris</taxon>
    </lineage>
</organism>
<reference evidence="2" key="1">
    <citation type="journal article" date="2023" name="GigaByte">
        <title>Genome assembly of the bearded iris, Iris pallida Lam.</title>
        <authorList>
            <person name="Bruccoleri R.E."/>
            <person name="Oakeley E.J."/>
            <person name="Faust A.M.E."/>
            <person name="Altorfer M."/>
            <person name="Dessus-Babus S."/>
            <person name="Burckhardt D."/>
            <person name="Oertli M."/>
            <person name="Naumann U."/>
            <person name="Petersen F."/>
            <person name="Wong J."/>
        </authorList>
    </citation>
    <scope>NUCLEOTIDE SEQUENCE</scope>
    <source>
        <strain evidence="2">GSM-AAB239-AS_SAM_17_03QT</strain>
    </source>
</reference>
<evidence type="ECO:0000313" key="4">
    <source>
        <dbReference type="Proteomes" id="UP001140949"/>
    </source>
</evidence>
<protein>
    <submittedName>
        <fullName evidence="2">Beta-galactosidase</fullName>
    </submittedName>
</protein>
<accession>A0AAX6HY12</accession>